<dbReference type="FunFam" id="3.90.70.10:FF:000044">
    <property type="entry name" value="Ubiquitin carboxyl-terminal hydrolase 13"/>
    <property type="match status" value="1"/>
</dbReference>
<evidence type="ECO:0000256" key="7">
    <source>
        <dbReference type="ARBA" id="ARBA00022807"/>
    </source>
</evidence>
<evidence type="ECO:0000259" key="10">
    <source>
        <dbReference type="PROSITE" id="PS50235"/>
    </source>
</evidence>
<dbReference type="GO" id="GO:0031647">
    <property type="term" value="P:regulation of protein stability"/>
    <property type="evidence" value="ECO:0007669"/>
    <property type="project" value="TreeGrafter"/>
</dbReference>
<organism evidence="11 12">
    <name type="scientific">Tetrapisispora phaffii (strain ATCC 24235 / CBS 4417 / NBRC 1672 / NRRL Y-8282 / UCD 70-5)</name>
    <name type="common">Yeast</name>
    <name type="synonym">Fabospora phaffii</name>
    <dbReference type="NCBI Taxonomy" id="1071381"/>
    <lineage>
        <taxon>Eukaryota</taxon>
        <taxon>Fungi</taxon>
        <taxon>Dikarya</taxon>
        <taxon>Ascomycota</taxon>
        <taxon>Saccharomycotina</taxon>
        <taxon>Saccharomycetes</taxon>
        <taxon>Saccharomycetales</taxon>
        <taxon>Saccharomycetaceae</taxon>
        <taxon>Tetrapisispora</taxon>
    </lineage>
</organism>
<dbReference type="InterPro" id="IPR038765">
    <property type="entry name" value="Papain-like_cys_pep_sf"/>
</dbReference>
<dbReference type="Gene3D" id="3.10.20.90">
    <property type="entry name" value="Phosphatidylinositol 3-kinase Catalytic Subunit, Chain A, domain 1"/>
    <property type="match status" value="1"/>
</dbReference>
<dbReference type="InterPro" id="IPR018200">
    <property type="entry name" value="USP_CS"/>
</dbReference>
<dbReference type="EC" id="3.4.19.12" evidence="3"/>
<proteinExistence type="inferred from homology"/>
<feature type="region of interest" description="Disordered" evidence="8">
    <location>
        <begin position="1058"/>
        <end position="1078"/>
    </location>
</feature>
<dbReference type="InterPro" id="IPR001394">
    <property type="entry name" value="Peptidase_C19_UCH"/>
</dbReference>
<dbReference type="PROSITE" id="PS50235">
    <property type="entry name" value="USP_3"/>
    <property type="match status" value="1"/>
</dbReference>
<dbReference type="Proteomes" id="UP000005666">
    <property type="component" value="Chromosome 12"/>
</dbReference>
<dbReference type="eggNOG" id="KOG1863">
    <property type="taxonomic scope" value="Eukaryota"/>
</dbReference>
<dbReference type="SUPFAM" id="SSF54001">
    <property type="entry name" value="Cysteine proteinases"/>
    <property type="match status" value="1"/>
</dbReference>
<dbReference type="RefSeq" id="XP_003688014.1">
    <property type="nucleotide sequence ID" value="XM_003687966.1"/>
</dbReference>
<dbReference type="Pfam" id="PF12436">
    <property type="entry name" value="USP7_ICP0_bdg"/>
    <property type="match status" value="1"/>
</dbReference>
<dbReference type="GO" id="GO:0005634">
    <property type="term" value="C:nucleus"/>
    <property type="evidence" value="ECO:0007669"/>
    <property type="project" value="TreeGrafter"/>
</dbReference>
<sequence length="1193" mass="139231">MSVEESSHPGSILETPAFTKSINDVLVNLDTGGEDAIKMDTEGVFTWHIDNWNVLKNDKVVSPQVTIGDFDWDVLLFPQGNRNKSLALYLEPNPKMVKDTEEDKMVPEDPAWYCCAQFAVVLSRPGSDNEIYVINRSHHRFDNFDTDWGFANLIDLYSLKNQIKGKLSGFVTEDGQLNITVYVRILEDKNGVLWHNFVNYDSKKVTGYVGFRNQGATCYLNSLLQSYFFTKYFRKLVYEIPTDEEKPNDSVPLALQRAFYQLQVSNLPLDTLELTRSFGWDSADAFTQHDVQELNRILMDRLETRMKGTKVEGKLSELFVGKMKSYIKCKNVDYESSRVEEFWDIQLNVKDLKNLQQSFENYIEVELMDGENQYAAPDFGLQDAYKGVVFESFPKVLHLQLKRFEYDFNFDQLIKINDRYEFPDSIDLSPYLDKDVLKNENETESHIYKLHGVLVHTGDISTGHYYTMIKPDLGDQWYRFDDERVWKVDRKQVFDENFGLDKLPDSELRGMTKEEYQSYLITRHTSAYMLVYVKDEVEEEILQPVTETDVPQHVVKSIKEETEQYELREKELREAHLYVKFNIHTIKNFLSYQGFDISPNPDSELFDEELYGKKAMPLSLKVSRKLYLKDLYKQINELAGIPHGKNVRYWKMDYRKGGTLRLVTPMNSDLDSVTLEEATGYKEDELFPLMDIFIEEPYLDLQYLSSLKEKNILESVELTEELIDNLRQNIFKLVPSDYLPIIHDIKTHSLIFIKKFSLANQTLVGYGHQVVAKNDEINFIANTLSKISGIPTDIIQFFEEISPNCVQMTKLSDKIFEAELISGDILSFQDTSVADINCFPLYENITQFYNFLRYRVKLVFSKAKNSVDDYVVNTANSKTFEVWVPVNISYDELANIVSQNINEKAEYLKLFAIYPNEKYNLRSNCILKDYLLRDYNCSLTPTFEYEVLSMPLKDLESLRSIRLYWLTDTYIHFQLYDFKIPNHFSVKEFKDKIQNKVGFSDSDKNNILFWTNSNFKFANVIFDNNSFDDVGKGVLLFARILPEELKLLHHLDNLENTDETESYSSTNESNSTTQDHKKPNDHLVVVMQCFKGIENRHGISFLFDLRPNENLSDAKSRLHKKFGLGEREFNKIKFNLLVRTYTGKVLKSLQDLTEEEEQKIILYNIMGHLDIIYMDHPDRLKSQSSQDRPMTIK</sequence>
<dbReference type="OrthoDB" id="289038at2759"/>
<evidence type="ECO:0000256" key="6">
    <source>
        <dbReference type="ARBA" id="ARBA00022801"/>
    </source>
</evidence>
<dbReference type="GO" id="GO:0016579">
    <property type="term" value="P:protein deubiquitination"/>
    <property type="evidence" value="ECO:0007669"/>
    <property type="project" value="EnsemblFungi"/>
</dbReference>
<evidence type="ECO:0000256" key="5">
    <source>
        <dbReference type="ARBA" id="ARBA00022786"/>
    </source>
</evidence>
<dbReference type="HOGENOM" id="CLU_003532_2_1_1"/>
<dbReference type="Gene3D" id="3.90.70.10">
    <property type="entry name" value="Cysteine proteinases"/>
    <property type="match status" value="1"/>
</dbReference>
<keyword evidence="6" id="KW-0378">Hydrolase</keyword>
<evidence type="ECO:0000256" key="2">
    <source>
        <dbReference type="ARBA" id="ARBA00009085"/>
    </source>
</evidence>
<accession>G8C0A2</accession>
<keyword evidence="5" id="KW-0833">Ubl conjugation pathway</keyword>
<dbReference type="OMA" id="INAKKHY"/>
<keyword evidence="12" id="KW-1185">Reference proteome</keyword>
<dbReference type="GO" id="GO:0016973">
    <property type="term" value="P:poly(A)+ mRNA export from nucleus"/>
    <property type="evidence" value="ECO:0007669"/>
    <property type="project" value="EnsemblFungi"/>
</dbReference>
<dbReference type="STRING" id="1071381.G8C0A2"/>
<dbReference type="SMART" id="SM00061">
    <property type="entry name" value="MATH"/>
    <property type="match status" value="1"/>
</dbReference>
<dbReference type="InterPro" id="IPR008974">
    <property type="entry name" value="TRAF-like"/>
</dbReference>
<dbReference type="CDD" id="cd02659">
    <property type="entry name" value="peptidase_C19C"/>
    <property type="match status" value="1"/>
</dbReference>
<evidence type="ECO:0000313" key="11">
    <source>
        <dbReference type="EMBL" id="CCE65580.1"/>
    </source>
</evidence>
<dbReference type="PROSITE" id="PS00973">
    <property type="entry name" value="USP_2"/>
    <property type="match status" value="1"/>
</dbReference>
<dbReference type="PROSITE" id="PS00972">
    <property type="entry name" value="USP_1"/>
    <property type="match status" value="1"/>
</dbReference>
<keyword evidence="7" id="KW-0788">Thiol protease</keyword>
<dbReference type="Gene3D" id="2.60.210.10">
    <property type="entry name" value="Apoptosis, Tumor Necrosis Factor Receptor Associated Protein 2, Chain A"/>
    <property type="match status" value="1"/>
</dbReference>
<comment type="catalytic activity">
    <reaction evidence="1">
        <text>Thiol-dependent hydrolysis of ester, thioester, amide, peptide and isopeptide bonds formed by the C-terminal Gly of ubiquitin (a 76-residue protein attached to proteins as an intracellular targeting signal).</text>
        <dbReference type="EC" id="3.4.19.12"/>
    </reaction>
</comment>
<dbReference type="InterPro" id="IPR029346">
    <property type="entry name" value="USP_C"/>
</dbReference>
<dbReference type="PANTHER" id="PTHR24006">
    <property type="entry name" value="UBIQUITIN CARBOXYL-TERMINAL HYDROLASE"/>
    <property type="match status" value="1"/>
</dbReference>
<dbReference type="GO" id="GO:0004843">
    <property type="term" value="F:cysteine-type deubiquitinase activity"/>
    <property type="evidence" value="ECO:0007669"/>
    <property type="project" value="UniProtKB-EC"/>
</dbReference>
<evidence type="ECO:0000259" key="9">
    <source>
        <dbReference type="PROSITE" id="PS50144"/>
    </source>
</evidence>
<dbReference type="GO" id="GO:0006508">
    <property type="term" value="P:proteolysis"/>
    <property type="evidence" value="ECO:0007669"/>
    <property type="project" value="UniProtKB-KW"/>
</dbReference>
<evidence type="ECO:0000256" key="8">
    <source>
        <dbReference type="SAM" id="MobiDB-lite"/>
    </source>
</evidence>
<dbReference type="GO" id="GO:0010995">
    <property type="term" value="P:free ubiquitin chain depolymerization"/>
    <property type="evidence" value="ECO:0007669"/>
    <property type="project" value="EnsemblFungi"/>
</dbReference>
<keyword evidence="4" id="KW-0645">Protease</keyword>
<reference evidence="11 12" key="1">
    <citation type="journal article" date="2011" name="Proc. Natl. Acad. Sci. U.S.A.">
        <title>Evolutionary erosion of yeast sex chromosomes by mating-type switching accidents.</title>
        <authorList>
            <person name="Gordon J.L."/>
            <person name="Armisen D."/>
            <person name="Proux-Wera E."/>
            <person name="Oheigeartaigh S.S."/>
            <person name="Byrne K.P."/>
            <person name="Wolfe K.H."/>
        </authorList>
    </citation>
    <scope>NUCLEOTIDE SEQUENCE [LARGE SCALE GENOMIC DNA]</scope>
    <source>
        <strain evidence="12">ATCC 24235 / CBS 4417 / NBRC 1672 / NRRL Y-8282 / UCD 70-5</strain>
    </source>
</reference>
<evidence type="ECO:0000256" key="1">
    <source>
        <dbReference type="ARBA" id="ARBA00000707"/>
    </source>
</evidence>
<dbReference type="PANTHER" id="PTHR24006:SF644">
    <property type="entry name" value="UBIQUITIN CARBOXYL-TERMINAL HYDROLASE 7"/>
    <property type="match status" value="1"/>
</dbReference>
<feature type="compositionally biased region" description="Low complexity" evidence="8">
    <location>
        <begin position="1062"/>
        <end position="1073"/>
    </location>
</feature>
<dbReference type="GO" id="GO:0005777">
    <property type="term" value="C:peroxisome"/>
    <property type="evidence" value="ECO:0007669"/>
    <property type="project" value="EnsemblFungi"/>
</dbReference>
<dbReference type="InterPro" id="IPR028889">
    <property type="entry name" value="USP"/>
</dbReference>
<dbReference type="Pfam" id="PF00443">
    <property type="entry name" value="UCH"/>
    <property type="match status" value="1"/>
</dbReference>
<feature type="domain" description="USP" evidence="10">
    <location>
        <begin position="209"/>
        <end position="535"/>
    </location>
</feature>
<dbReference type="PROSITE" id="PS50144">
    <property type="entry name" value="MATH"/>
    <property type="match status" value="1"/>
</dbReference>
<dbReference type="Pfam" id="PF22486">
    <property type="entry name" value="MATH_2"/>
    <property type="match status" value="1"/>
</dbReference>
<evidence type="ECO:0000256" key="3">
    <source>
        <dbReference type="ARBA" id="ARBA00012759"/>
    </source>
</evidence>
<dbReference type="GO" id="GO:0005829">
    <property type="term" value="C:cytosol"/>
    <property type="evidence" value="ECO:0007669"/>
    <property type="project" value="EnsemblFungi"/>
</dbReference>
<name>G8C0A2_TETPH</name>
<comment type="similarity">
    <text evidence="2">Belongs to the peptidase C19 family.</text>
</comment>
<dbReference type="InterPro" id="IPR024729">
    <property type="entry name" value="USP7_ICP0-binding_dom"/>
</dbReference>
<dbReference type="EMBL" id="HE612867">
    <property type="protein sequence ID" value="CCE65580.1"/>
    <property type="molecule type" value="Genomic_DNA"/>
</dbReference>
<gene>
    <name evidence="11" type="primary">TPHA0L02290</name>
    <name evidence="11" type="ordered locus">TPHA_0L02290</name>
</gene>
<dbReference type="InterPro" id="IPR050164">
    <property type="entry name" value="Peptidase_C19"/>
</dbReference>
<dbReference type="MEROPS" id="C19.099"/>
<evidence type="ECO:0000256" key="4">
    <source>
        <dbReference type="ARBA" id="ARBA00022670"/>
    </source>
</evidence>
<dbReference type="SUPFAM" id="SSF49599">
    <property type="entry name" value="TRAF domain-like"/>
    <property type="match status" value="1"/>
</dbReference>
<dbReference type="Pfam" id="PF14533">
    <property type="entry name" value="USP7_C2"/>
    <property type="match status" value="1"/>
</dbReference>
<dbReference type="InterPro" id="IPR002083">
    <property type="entry name" value="MATH/TRAF_dom"/>
</dbReference>
<dbReference type="KEGG" id="tpf:TPHA_0L02290"/>
<feature type="domain" description="MATH" evidence="9">
    <location>
        <begin position="42"/>
        <end position="183"/>
    </location>
</feature>
<protein>
    <recommendedName>
        <fullName evidence="3">ubiquitinyl hydrolase 1</fullName>
        <ecNumber evidence="3">3.4.19.12</ecNumber>
    </recommendedName>
</protein>
<evidence type="ECO:0000313" key="12">
    <source>
        <dbReference type="Proteomes" id="UP000005666"/>
    </source>
</evidence>
<dbReference type="AlphaFoldDB" id="G8C0A2"/>
<dbReference type="GeneID" id="11531726"/>